<evidence type="ECO:0000256" key="4">
    <source>
        <dbReference type="ARBA" id="ARBA00023136"/>
    </source>
</evidence>
<keyword evidence="4 5" id="KW-0472">Membrane</keyword>
<evidence type="ECO:0000256" key="1">
    <source>
        <dbReference type="ARBA" id="ARBA00004651"/>
    </source>
</evidence>
<comment type="subcellular location">
    <subcellularLocation>
        <location evidence="1">Cell membrane</location>
        <topology evidence="1">Multi-pass membrane protein</topology>
    </subcellularLocation>
</comment>
<protein>
    <submittedName>
        <fullName evidence="7">MFS transporter</fullName>
    </submittedName>
</protein>
<keyword evidence="8" id="KW-1185">Reference proteome</keyword>
<dbReference type="EMBL" id="RCZM01000003">
    <property type="protein sequence ID" value="TPG17064.1"/>
    <property type="molecule type" value="Genomic_DNA"/>
</dbReference>
<dbReference type="InterPro" id="IPR036259">
    <property type="entry name" value="MFS_trans_sf"/>
</dbReference>
<reference evidence="7 8" key="1">
    <citation type="journal article" date="2019" name="Environ. Microbiol.">
        <title>Species interactions and distinct microbial communities in high Arctic permafrost affected cryosols are associated with the CH4 and CO2 gas fluxes.</title>
        <authorList>
            <person name="Altshuler I."/>
            <person name="Hamel J."/>
            <person name="Turney S."/>
            <person name="Magnuson E."/>
            <person name="Levesque R."/>
            <person name="Greer C."/>
            <person name="Whyte L.G."/>
        </authorList>
    </citation>
    <scope>NUCLEOTIDE SEQUENCE [LARGE SCALE GENOMIC DNA]</scope>
    <source>
        <strain evidence="7 8">S9.3A</strain>
    </source>
</reference>
<feature type="transmembrane region" description="Helical" evidence="5">
    <location>
        <begin position="369"/>
        <end position="391"/>
    </location>
</feature>
<dbReference type="Gene3D" id="1.20.1250.20">
    <property type="entry name" value="MFS general substrate transporter like domains"/>
    <property type="match status" value="1"/>
</dbReference>
<feature type="transmembrane region" description="Helical" evidence="5">
    <location>
        <begin position="341"/>
        <end position="363"/>
    </location>
</feature>
<dbReference type="OrthoDB" id="5243516at2"/>
<dbReference type="PANTHER" id="PTHR23542">
    <property type="match status" value="1"/>
</dbReference>
<name>A0A502CWM6_9MICO</name>
<evidence type="ECO:0000313" key="8">
    <source>
        <dbReference type="Proteomes" id="UP000317722"/>
    </source>
</evidence>
<evidence type="ECO:0000256" key="5">
    <source>
        <dbReference type="SAM" id="Phobius"/>
    </source>
</evidence>
<dbReference type="Pfam" id="PF07690">
    <property type="entry name" value="MFS_1"/>
    <property type="match status" value="1"/>
</dbReference>
<evidence type="ECO:0000256" key="2">
    <source>
        <dbReference type="ARBA" id="ARBA00022692"/>
    </source>
</evidence>
<dbReference type="PANTHER" id="PTHR23542:SF1">
    <property type="entry name" value="MAJOR FACILITATOR SUPERFAMILY (MFS) PROFILE DOMAIN-CONTAINING PROTEIN"/>
    <property type="match status" value="1"/>
</dbReference>
<feature type="transmembrane region" description="Helical" evidence="5">
    <location>
        <begin position="172"/>
        <end position="192"/>
    </location>
</feature>
<feature type="domain" description="Major facilitator superfamily (MFS) profile" evidence="6">
    <location>
        <begin position="217"/>
        <end position="402"/>
    </location>
</feature>
<dbReference type="RefSeq" id="WP_140739811.1">
    <property type="nucleotide sequence ID" value="NZ_RCZM01000003.1"/>
</dbReference>
<dbReference type="InterPro" id="IPR011701">
    <property type="entry name" value="MFS"/>
</dbReference>
<feature type="transmembrane region" description="Helical" evidence="5">
    <location>
        <begin position="254"/>
        <end position="271"/>
    </location>
</feature>
<dbReference type="SUPFAM" id="SSF103473">
    <property type="entry name" value="MFS general substrate transporter"/>
    <property type="match status" value="1"/>
</dbReference>
<sequence>MTEPAPAPEGSLSPVGLLRLPQVARLLFSALVGRLPNGMVPLALVLFARDTGSGFGRAGLLTAAYSLGCCLGGPALSRVMDVRGQRSSLVLGGVVSSVALAVLPWVPSGGALAIALVAGLATPPLEPALRTLWPSVLSPRQVPSAFALDAAAQELIFVLGPLAVLLAQLGGASGGLVAAAVVGLLGTLWFVASRASRAWTPPVHEDRHWLGPLRSRRLVVLYSAIVLVGLTVGVPAVALVAYAESVGDRGLAPWLVAANALGALIGGVAYSPRAPHRDPRRDLLLGLGVLVVTYAAQALVPSTPWVMGLLTVASGLGLPPVLTCVFQLVDRLAPPGTTTEAFAWLISAFLVGSSVGAAVAGSLADAGRIGAAFLVAAAATLVALAIARVVVRGGGGPVLRGA</sequence>
<dbReference type="InterPro" id="IPR020846">
    <property type="entry name" value="MFS_dom"/>
</dbReference>
<proteinExistence type="predicted"/>
<feature type="transmembrane region" description="Helical" evidence="5">
    <location>
        <begin position="219"/>
        <end position="242"/>
    </location>
</feature>
<keyword evidence="3 5" id="KW-1133">Transmembrane helix</keyword>
<gene>
    <name evidence="7" type="ORF">EAH86_09820</name>
</gene>
<evidence type="ECO:0000256" key="3">
    <source>
        <dbReference type="ARBA" id="ARBA00022989"/>
    </source>
</evidence>
<feature type="transmembrane region" description="Helical" evidence="5">
    <location>
        <begin position="306"/>
        <end position="329"/>
    </location>
</feature>
<feature type="transmembrane region" description="Helical" evidence="5">
    <location>
        <begin position="54"/>
        <end position="76"/>
    </location>
</feature>
<accession>A0A502CWM6</accession>
<dbReference type="GO" id="GO:0005886">
    <property type="term" value="C:plasma membrane"/>
    <property type="evidence" value="ECO:0007669"/>
    <property type="project" value="UniProtKB-SubCell"/>
</dbReference>
<evidence type="ECO:0000259" key="6">
    <source>
        <dbReference type="PROSITE" id="PS50850"/>
    </source>
</evidence>
<feature type="transmembrane region" description="Helical" evidence="5">
    <location>
        <begin position="283"/>
        <end position="300"/>
    </location>
</feature>
<dbReference type="GO" id="GO:0022857">
    <property type="term" value="F:transmembrane transporter activity"/>
    <property type="evidence" value="ECO:0007669"/>
    <property type="project" value="InterPro"/>
</dbReference>
<organism evidence="7 8">
    <name type="scientific">Pedococcus bigeumensis</name>
    <dbReference type="NCBI Taxonomy" id="433644"/>
    <lineage>
        <taxon>Bacteria</taxon>
        <taxon>Bacillati</taxon>
        <taxon>Actinomycetota</taxon>
        <taxon>Actinomycetes</taxon>
        <taxon>Micrococcales</taxon>
        <taxon>Intrasporangiaceae</taxon>
        <taxon>Pedococcus</taxon>
    </lineage>
</organism>
<dbReference type="PROSITE" id="PS50850">
    <property type="entry name" value="MFS"/>
    <property type="match status" value="1"/>
</dbReference>
<dbReference type="Proteomes" id="UP000317722">
    <property type="component" value="Unassembled WGS sequence"/>
</dbReference>
<dbReference type="AlphaFoldDB" id="A0A502CWM6"/>
<comment type="caution">
    <text evidence="7">The sequence shown here is derived from an EMBL/GenBank/DDBJ whole genome shotgun (WGS) entry which is preliminary data.</text>
</comment>
<feature type="transmembrane region" description="Helical" evidence="5">
    <location>
        <begin position="88"/>
        <end position="106"/>
    </location>
</feature>
<keyword evidence="2 5" id="KW-0812">Transmembrane</keyword>
<evidence type="ECO:0000313" key="7">
    <source>
        <dbReference type="EMBL" id="TPG17064.1"/>
    </source>
</evidence>